<evidence type="ECO:0000256" key="2">
    <source>
        <dbReference type="ARBA" id="ARBA00022741"/>
    </source>
</evidence>
<dbReference type="GO" id="GO:0005524">
    <property type="term" value="F:ATP binding"/>
    <property type="evidence" value="ECO:0007669"/>
    <property type="project" value="UniProtKB-KW"/>
</dbReference>
<gene>
    <name evidence="5" type="primary">hslU</name>
    <name evidence="8" type="ORF">J2T15_002502</name>
</gene>
<dbReference type="HAMAP" id="MF_00249">
    <property type="entry name" value="HslU"/>
    <property type="match status" value="1"/>
</dbReference>
<protein>
    <recommendedName>
        <fullName evidence="5">ATP-dependent protease ATPase subunit HslU</fullName>
    </recommendedName>
    <alternativeName>
        <fullName evidence="5">Unfoldase HslU</fullName>
    </alternativeName>
</protein>
<evidence type="ECO:0000256" key="4">
    <source>
        <dbReference type="ARBA" id="ARBA00023186"/>
    </source>
</evidence>
<keyword evidence="9" id="KW-1185">Reference proteome</keyword>
<feature type="binding site" evidence="5">
    <location>
        <position position="20"/>
    </location>
    <ligand>
        <name>ATP</name>
        <dbReference type="ChEBI" id="CHEBI:30616"/>
    </ligand>
</feature>
<dbReference type="SUPFAM" id="SSF52540">
    <property type="entry name" value="P-loop containing nucleoside triphosphate hydrolases"/>
    <property type="match status" value="1"/>
</dbReference>
<dbReference type="Pfam" id="PF07724">
    <property type="entry name" value="AAA_2"/>
    <property type="match status" value="1"/>
</dbReference>
<keyword evidence="2 5" id="KW-0547">Nucleotide-binding</keyword>
<dbReference type="InterPro" id="IPR050052">
    <property type="entry name" value="ATP-dep_Clp_protease_ClpX"/>
</dbReference>
<reference evidence="8 9" key="1">
    <citation type="submission" date="2023-07" db="EMBL/GenBank/DDBJ databases">
        <title>Sorghum-associated microbial communities from plants grown in Nebraska, USA.</title>
        <authorList>
            <person name="Schachtman D."/>
        </authorList>
    </citation>
    <scope>NUCLEOTIDE SEQUENCE [LARGE SCALE GENOMIC DNA]</scope>
    <source>
        <strain evidence="8 9">CC482</strain>
    </source>
</reference>
<evidence type="ECO:0000313" key="9">
    <source>
        <dbReference type="Proteomes" id="UP001229346"/>
    </source>
</evidence>
<comment type="subunit">
    <text evidence="5">A double ring-shaped homohexamer of HslV is capped on each side by a ring-shaped HslU homohexamer. The assembly of the HslU/HslV complex is dependent on binding of ATP.</text>
</comment>
<name>A0ABT9U1E4_PAEHA</name>
<dbReference type="Gene3D" id="1.10.8.60">
    <property type="match status" value="1"/>
</dbReference>
<feature type="domain" description="AAA+ ATPase" evidence="6">
    <location>
        <begin position="51"/>
        <end position="357"/>
    </location>
</feature>
<evidence type="ECO:0000259" key="7">
    <source>
        <dbReference type="SMART" id="SM01086"/>
    </source>
</evidence>
<evidence type="ECO:0000256" key="1">
    <source>
        <dbReference type="ARBA" id="ARBA00009771"/>
    </source>
</evidence>
<comment type="function">
    <text evidence="5">ATPase subunit of a proteasome-like degradation complex; this subunit has chaperone activity. The binding of ATP and its subsequent hydrolysis by HslU are essential for unfolding of protein substrates subsequently hydrolyzed by HslV. HslU recognizes the N-terminal part of its protein substrates and unfolds these before they are guided to HslV for hydrolysis.</text>
</comment>
<feature type="domain" description="Clp ATPase C-terminal" evidence="7">
    <location>
        <begin position="360"/>
        <end position="454"/>
    </location>
</feature>
<comment type="subcellular location">
    <subcellularLocation>
        <location evidence="5">Cytoplasm</location>
    </subcellularLocation>
</comment>
<feature type="binding site" evidence="5">
    <location>
        <position position="418"/>
    </location>
    <ligand>
        <name>ATP</name>
        <dbReference type="ChEBI" id="CHEBI:30616"/>
    </ligand>
</feature>
<evidence type="ECO:0000256" key="5">
    <source>
        <dbReference type="HAMAP-Rule" id="MF_00249"/>
    </source>
</evidence>
<dbReference type="InterPro" id="IPR019489">
    <property type="entry name" value="Clp_ATPase_C"/>
</dbReference>
<dbReference type="InterPro" id="IPR003959">
    <property type="entry name" value="ATPase_AAA_core"/>
</dbReference>
<accession>A0ABT9U1E4</accession>
<dbReference type="InterPro" id="IPR027417">
    <property type="entry name" value="P-loop_NTPase"/>
</dbReference>
<comment type="caution">
    <text evidence="8">The sequence shown here is derived from an EMBL/GenBank/DDBJ whole genome shotgun (WGS) entry which is preliminary data.</text>
</comment>
<evidence type="ECO:0000313" key="8">
    <source>
        <dbReference type="EMBL" id="MDQ0113067.1"/>
    </source>
</evidence>
<dbReference type="InterPro" id="IPR004491">
    <property type="entry name" value="HslU"/>
</dbReference>
<comment type="similarity">
    <text evidence="1 5">Belongs to the ClpX chaperone family. HslU subfamily.</text>
</comment>
<dbReference type="EMBL" id="JAUSSU010000004">
    <property type="protein sequence ID" value="MDQ0113067.1"/>
    <property type="molecule type" value="Genomic_DNA"/>
</dbReference>
<dbReference type="SMART" id="SM01086">
    <property type="entry name" value="ClpB_D2-small"/>
    <property type="match status" value="1"/>
</dbReference>
<keyword evidence="5" id="KW-0963">Cytoplasm</keyword>
<keyword evidence="4 5" id="KW-0143">Chaperone</keyword>
<dbReference type="Proteomes" id="UP001229346">
    <property type="component" value="Unassembled WGS sequence"/>
</dbReference>
<feature type="binding site" evidence="5">
    <location>
        <position position="281"/>
    </location>
    <ligand>
        <name>ATP</name>
        <dbReference type="ChEBI" id="CHEBI:30616"/>
    </ligand>
</feature>
<keyword evidence="8" id="KW-0378">Hydrolase</keyword>
<sequence length="468" mass="52592">MKNDALTPRQIVAELDKYIVGQKSAKRSVAIALRNRYRRNMLDESLRDEIVPKNILMIGPTGVGKTEIARRLAKLVKAPFVKLEATKFTEVGYVGRDVESMVRDLVETSIRIVKAERTERVQERAEKLANERIVSLLAPSAAKSKPAKNPFEMLFGNNQQQQTKEEEDESDVDFNVQQRRNQVKEQLAAGKLENEIIEIEIEDSAPNMFDMLSGQGPEGMGMNMQELLGQFMPKKHKKRKLSVKEARKVLIQEEANKLIDMDDVISESILRAEQSGIIFIDEIDKIASPSRGNGPDVSREGVQRDILPIVEGSTVMTKYGPVKTDYVLFIAAGAFHIAKPSDLIPELQGRFPIRVELTSLSLEDFVSILTEPKNALTKQYTALLETEGIKVEFSSEAIRELASIAADVNRNTENIGARRLHTILEKLLEDLSFEAPELSLETMTITPEYVKEKLASIAQNRDLSQYIL</sequence>
<dbReference type="PANTHER" id="PTHR48102:SF3">
    <property type="entry name" value="ATP-DEPENDENT PROTEASE ATPASE SUBUNIT HSLU"/>
    <property type="match status" value="1"/>
</dbReference>
<keyword evidence="3 5" id="KW-0067">ATP-binding</keyword>
<evidence type="ECO:0000256" key="3">
    <source>
        <dbReference type="ARBA" id="ARBA00022840"/>
    </source>
</evidence>
<evidence type="ECO:0000259" key="6">
    <source>
        <dbReference type="SMART" id="SM00382"/>
    </source>
</evidence>
<proteinExistence type="inferred from homology"/>
<dbReference type="CDD" id="cd19498">
    <property type="entry name" value="RecA-like_HslU"/>
    <property type="match status" value="1"/>
</dbReference>
<organism evidence="8 9">
    <name type="scientific">Paenibacillus harenae</name>
    <dbReference type="NCBI Taxonomy" id="306543"/>
    <lineage>
        <taxon>Bacteria</taxon>
        <taxon>Bacillati</taxon>
        <taxon>Bacillota</taxon>
        <taxon>Bacilli</taxon>
        <taxon>Bacillales</taxon>
        <taxon>Paenibacillaceae</taxon>
        <taxon>Paenibacillus</taxon>
    </lineage>
</organism>
<feature type="binding site" evidence="5">
    <location>
        <begin position="62"/>
        <end position="67"/>
    </location>
    <ligand>
        <name>ATP</name>
        <dbReference type="ChEBI" id="CHEBI:30616"/>
    </ligand>
</feature>
<dbReference type="Gene3D" id="3.40.50.300">
    <property type="entry name" value="P-loop containing nucleotide triphosphate hydrolases"/>
    <property type="match status" value="2"/>
</dbReference>
<dbReference type="PANTHER" id="PTHR48102">
    <property type="entry name" value="ATP-DEPENDENT CLP PROTEASE ATP-BINDING SUBUNIT CLPX-LIKE, MITOCHONDRIAL-RELATED"/>
    <property type="match status" value="1"/>
</dbReference>
<feature type="binding site" evidence="5">
    <location>
        <position position="346"/>
    </location>
    <ligand>
        <name>ATP</name>
        <dbReference type="ChEBI" id="CHEBI:30616"/>
    </ligand>
</feature>
<dbReference type="InterPro" id="IPR003593">
    <property type="entry name" value="AAA+_ATPase"/>
</dbReference>
<dbReference type="GO" id="GO:0006508">
    <property type="term" value="P:proteolysis"/>
    <property type="evidence" value="ECO:0007669"/>
    <property type="project" value="UniProtKB-KW"/>
</dbReference>
<dbReference type="GO" id="GO:0008233">
    <property type="term" value="F:peptidase activity"/>
    <property type="evidence" value="ECO:0007669"/>
    <property type="project" value="UniProtKB-KW"/>
</dbReference>
<dbReference type="Pfam" id="PF00004">
    <property type="entry name" value="AAA"/>
    <property type="match status" value="1"/>
</dbReference>
<dbReference type="SMART" id="SM00382">
    <property type="entry name" value="AAA"/>
    <property type="match status" value="1"/>
</dbReference>
<dbReference type="RefSeq" id="WP_307204021.1">
    <property type="nucleotide sequence ID" value="NZ_JAUSSU010000004.1"/>
</dbReference>
<dbReference type="NCBIfam" id="TIGR00390">
    <property type="entry name" value="hslU"/>
    <property type="match status" value="1"/>
</dbReference>
<dbReference type="NCBIfam" id="NF003544">
    <property type="entry name" value="PRK05201.1"/>
    <property type="match status" value="1"/>
</dbReference>
<keyword evidence="8" id="KW-0645">Protease</keyword>